<keyword evidence="3" id="KW-1185">Reference proteome</keyword>
<comment type="caution">
    <text evidence="2">The sequence shown here is derived from an EMBL/GenBank/DDBJ whole genome shotgun (WGS) entry which is preliminary data.</text>
</comment>
<accession>A0A2A9PC09</accession>
<gene>
    <name evidence="2" type="ORF">XA68_13761</name>
</gene>
<dbReference type="EMBL" id="LAZP02000299">
    <property type="protein sequence ID" value="PFH58356.1"/>
    <property type="molecule type" value="Genomic_DNA"/>
</dbReference>
<evidence type="ECO:0000313" key="3">
    <source>
        <dbReference type="Proteomes" id="UP000037136"/>
    </source>
</evidence>
<dbReference type="AlphaFoldDB" id="A0A2A9PC09"/>
<name>A0A2A9PC09_OPHUN</name>
<feature type="region of interest" description="Disordered" evidence="1">
    <location>
        <begin position="28"/>
        <end position="49"/>
    </location>
</feature>
<dbReference type="OrthoDB" id="5424391at2759"/>
<reference evidence="2 3" key="1">
    <citation type="journal article" date="2015" name="BMC Genomics">
        <title>Gene expression during zombie ant biting behavior reflects the complexity underlying fungal parasitic behavioral manipulation.</title>
        <authorList>
            <person name="de Bekker C."/>
            <person name="Ohm R.A."/>
            <person name="Loreto R.G."/>
            <person name="Sebastian A."/>
            <person name="Albert I."/>
            <person name="Merrow M."/>
            <person name="Brachmann A."/>
            <person name="Hughes D.P."/>
        </authorList>
    </citation>
    <scope>NUCLEOTIDE SEQUENCE [LARGE SCALE GENOMIC DNA]</scope>
    <source>
        <strain evidence="2 3">SC16a</strain>
    </source>
</reference>
<reference evidence="2 3" key="2">
    <citation type="journal article" date="2017" name="Sci. Rep.">
        <title>Ant-infecting Ophiocordyceps genomes reveal a high diversity of potential behavioral manipulation genes and a possible major role for enterotoxins.</title>
        <authorList>
            <person name="de Bekker C."/>
            <person name="Ohm R.A."/>
            <person name="Evans H.C."/>
            <person name="Brachmann A."/>
            <person name="Hughes D.P."/>
        </authorList>
    </citation>
    <scope>NUCLEOTIDE SEQUENCE [LARGE SCALE GENOMIC DNA]</scope>
    <source>
        <strain evidence="2 3">SC16a</strain>
    </source>
</reference>
<protein>
    <submittedName>
        <fullName evidence="2">Uncharacterized protein</fullName>
    </submittedName>
</protein>
<sequence>MHASGRLQSVGVIGARLHHVMPYPLASRDDSFHHSPTPGPSAAGFIRKRPAVDRARLTLRPEARRAEQHLLSMFSTKSAQSLCKLFADYIEPPTLSRQQSHKLLSGLKTSFRNQLAQEHRQSPGNGTEPRPSAASQHLRSILSNPLFSYVKPSSARGVASPPPDLKRDPMEVFDHAVARGLMTFKAATGCLMAKKRLTLTWSPAPEADSASTETAARVVRWLRSSGAEKNLNFLRYQSFVRSLLPFLLSERLEAVAWDWIARLINDDKATWSTARRAGWSSFLLAELVAAKSQLLHGDLDVAIGTMLEAERRFQSSPLLPQLLMLAWRSISWRSTVEAHSTAPPSERLFDAHLDTARVHLPPRPIESAHLWLHHPTRPNLDPAMLLLGDRRHFRELVLAIDWGKRQLIKASGMSKLLWLACLGRDTTTHLTRLGRDREATDVTELLRSELPDVAVDGAAAV</sequence>
<organism evidence="2 3">
    <name type="scientific">Ophiocordyceps unilateralis</name>
    <name type="common">Zombie-ant fungus</name>
    <name type="synonym">Torrubia unilateralis</name>
    <dbReference type="NCBI Taxonomy" id="268505"/>
    <lineage>
        <taxon>Eukaryota</taxon>
        <taxon>Fungi</taxon>
        <taxon>Dikarya</taxon>
        <taxon>Ascomycota</taxon>
        <taxon>Pezizomycotina</taxon>
        <taxon>Sordariomycetes</taxon>
        <taxon>Hypocreomycetidae</taxon>
        <taxon>Hypocreales</taxon>
        <taxon>Ophiocordycipitaceae</taxon>
        <taxon>Ophiocordyceps</taxon>
    </lineage>
</organism>
<proteinExistence type="predicted"/>
<feature type="region of interest" description="Disordered" evidence="1">
    <location>
        <begin position="115"/>
        <end position="137"/>
    </location>
</feature>
<evidence type="ECO:0000256" key="1">
    <source>
        <dbReference type="SAM" id="MobiDB-lite"/>
    </source>
</evidence>
<dbReference type="Proteomes" id="UP000037136">
    <property type="component" value="Unassembled WGS sequence"/>
</dbReference>
<evidence type="ECO:0000313" key="2">
    <source>
        <dbReference type="EMBL" id="PFH58356.1"/>
    </source>
</evidence>